<gene>
    <name evidence="1" type="ORF">PHJA_000708500</name>
</gene>
<dbReference type="SUPFAM" id="SSF52047">
    <property type="entry name" value="RNI-like"/>
    <property type="match status" value="1"/>
</dbReference>
<dbReference type="Proteomes" id="UP000653305">
    <property type="component" value="Unassembled WGS sequence"/>
</dbReference>
<dbReference type="AlphaFoldDB" id="A0A830BKQ4"/>
<organism evidence="1 2">
    <name type="scientific">Phtheirospermum japonicum</name>
    <dbReference type="NCBI Taxonomy" id="374723"/>
    <lineage>
        <taxon>Eukaryota</taxon>
        <taxon>Viridiplantae</taxon>
        <taxon>Streptophyta</taxon>
        <taxon>Embryophyta</taxon>
        <taxon>Tracheophyta</taxon>
        <taxon>Spermatophyta</taxon>
        <taxon>Magnoliopsida</taxon>
        <taxon>eudicotyledons</taxon>
        <taxon>Gunneridae</taxon>
        <taxon>Pentapetalae</taxon>
        <taxon>asterids</taxon>
        <taxon>lamiids</taxon>
        <taxon>Lamiales</taxon>
        <taxon>Orobanchaceae</taxon>
        <taxon>Orobanchaceae incertae sedis</taxon>
        <taxon>Phtheirospermum</taxon>
    </lineage>
</organism>
<accession>A0A830BKQ4</accession>
<proteinExistence type="predicted"/>
<dbReference type="EMBL" id="BMAC01000109">
    <property type="protein sequence ID" value="GFP85648.1"/>
    <property type="molecule type" value="Genomic_DNA"/>
</dbReference>
<dbReference type="PANTHER" id="PTHR38926">
    <property type="entry name" value="F-BOX DOMAIN CONTAINING PROTEIN, EXPRESSED"/>
    <property type="match status" value="1"/>
</dbReference>
<keyword evidence="2" id="KW-1185">Reference proteome</keyword>
<dbReference type="OrthoDB" id="550575at2759"/>
<dbReference type="Gene3D" id="3.80.10.10">
    <property type="entry name" value="Ribonuclease Inhibitor"/>
    <property type="match status" value="1"/>
</dbReference>
<evidence type="ECO:0000313" key="2">
    <source>
        <dbReference type="Proteomes" id="UP000653305"/>
    </source>
</evidence>
<reference evidence="1" key="1">
    <citation type="submission" date="2020-07" db="EMBL/GenBank/DDBJ databases">
        <title>Ethylene signaling mediates host invasion by parasitic plants.</title>
        <authorList>
            <person name="Yoshida S."/>
        </authorList>
    </citation>
    <scope>NUCLEOTIDE SEQUENCE</scope>
    <source>
        <strain evidence="1">Okayama</strain>
    </source>
</reference>
<sequence length="257" mass="29038">MLQSLISRSGGSPRKLSATGLTGDQSIVFIANHAQSLQTLRIPRSEINDPIIETVAEKLSALTTLDLSYCLDIGARSLEAIGRNCKSLTTLRRVMHPLEVIQLQIQDDEAHAIASMMPKLEHLEIAYLLVTTSSVVEIVKQCKRLELLDIRGCWGVEMDEKFLEGYPRLKVVGPAVTDCYEPTGWDDCSGLFRVVGVFGVGLCGRWTWMIMMLMWRIFWEDENQIEDDVEMWFYDDVDAVDAGFDWPAVSLRCGWLF</sequence>
<dbReference type="PANTHER" id="PTHR38926:SF2">
    <property type="entry name" value="F-BOX_LRR-REPEAT PROTEIN 21-RELATED"/>
    <property type="match status" value="1"/>
</dbReference>
<evidence type="ECO:0000313" key="1">
    <source>
        <dbReference type="EMBL" id="GFP85648.1"/>
    </source>
</evidence>
<name>A0A830BKQ4_9LAMI</name>
<comment type="caution">
    <text evidence="1">The sequence shown here is derived from an EMBL/GenBank/DDBJ whole genome shotgun (WGS) entry which is preliminary data.</text>
</comment>
<protein>
    <submittedName>
        <fullName evidence="1">F-box protein fbw2</fullName>
    </submittedName>
</protein>
<dbReference type="InterPro" id="IPR032675">
    <property type="entry name" value="LRR_dom_sf"/>
</dbReference>